<protein>
    <submittedName>
        <fullName evidence="2">Uncharacterized protein</fullName>
    </submittedName>
</protein>
<feature type="region of interest" description="Disordered" evidence="1">
    <location>
        <begin position="39"/>
        <end position="77"/>
    </location>
</feature>
<dbReference type="InParanoid" id="E2BRY4"/>
<dbReference type="Proteomes" id="UP000008237">
    <property type="component" value="Unassembled WGS sequence"/>
</dbReference>
<feature type="compositionally biased region" description="Acidic residues" evidence="1">
    <location>
        <begin position="57"/>
        <end position="70"/>
    </location>
</feature>
<dbReference type="STRING" id="610380.E2BRY4"/>
<organism evidence="3">
    <name type="scientific">Harpegnathos saltator</name>
    <name type="common">Jerdon's jumping ant</name>
    <dbReference type="NCBI Taxonomy" id="610380"/>
    <lineage>
        <taxon>Eukaryota</taxon>
        <taxon>Metazoa</taxon>
        <taxon>Ecdysozoa</taxon>
        <taxon>Arthropoda</taxon>
        <taxon>Hexapoda</taxon>
        <taxon>Insecta</taxon>
        <taxon>Pterygota</taxon>
        <taxon>Neoptera</taxon>
        <taxon>Endopterygota</taxon>
        <taxon>Hymenoptera</taxon>
        <taxon>Apocrita</taxon>
        <taxon>Aculeata</taxon>
        <taxon>Formicoidea</taxon>
        <taxon>Formicidae</taxon>
        <taxon>Ponerinae</taxon>
        <taxon>Ponerini</taxon>
        <taxon>Harpegnathos</taxon>
    </lineage>
</organism>
<evidence type="ECO:0000313" key="3">
    <source>
        <dbReference type="Proteomes" id="UP000008237"/>
    </source>
</evidence>
<gene>
    <name evidence="2" type="ORF">EAI_09372</name>
</gene>
<dbReference type="EMBL" id="GL450091">
    <property type="protein sequence ID" value="EFN81548.1"/>
    <property type="molecule type" value="Genomic_DNA"/>
</dbReference>
<sequence length="77" mass="8703">MCSFLIEAVAKEFPTINVTIFGRKAGPWLAQATFRIKKQNSKKEEAANDEPQNSSFNEDEGESTYDESSEDGDRRLQ</sequence>
<evidence type="ECO:0000313" key="2">
    <source>
        <dbReference type="EMBL" id="EFN81548.1"/>
    </source>
</evidence>
<reference evidence="2 3" key="1">
    <citation type="journal article" date="2010" name="Science">
        <title>Genomic comparison of the ants Camponotus floridanus and Harpegnathos saltator.</title>
        <authorList>
            <person name="Bonasio R."/>
            <person name="Zhang G."/>
            <person name="Ye C."/>
            <person name="Mutti N.S."/>
            <person name="Fang X."/>
            <person name="Qin N."/>
            <person name="Donahue G."/>
            <person name="Yang P."/>
            <person name="Li Q."/>
            <person name="Li C."/>
            <person name="Zhang P."/>
            <person name="Huang Z."/>
            <person name="Berger S.L."/>
            <person name="Reinberg D."/>
            <person name="Wang J."/>
            <person name="Liebig J."/>
        </authorList>
    </citation>
    <scope>NUCLEOTIDE SEQUENCE [LARGE SCALE GENOMIC DNA]</scope>
    <source>
        <strain evidence="2 3">R22 G/1</strain>
    </source>
</reference>
<name>E2BRY4_HARSA</name>
<evidence type="ECO:0000256" key="1">
    <source>
        <dbReference type="SAM" id="MobiDB-lite"/>
    </source>
</evidence>
<accession>E2BRY4</accession>
<dbReference type="AlphaFoldDB" id="E2BRY4"/>
<keyword evidence="3" id="KW-1185">Reference proteome</keyword>
<proteinExistence type="predicted"/>